<comment type="caution">
    <text evidence="2">The sequence shown here is derived from an EMBL/GenBank/DDBJ whole genome shotgun (WGS) entry which is preliminary data.</text>
</comment>
<keyword evidence="3" id="KW-1185">Reference proteome</keyword>
<name>W9GV17_9PROT</name>
<evidence type="ECO:0000259" key="1">
    <source>
        <dbReference type="Pfam" id="PF15649"/>
    </source>
</evidence>
<reference evidence="2 3" key="1">
    <citation type="submission" date="2013-08" db="EMBL/GenBank/DDBJ databases">
        <title>The genome sequence of Skermanella stibiiresistens.</title>
        <authorList>
            <person name="Zhu W."/>
            <person name="Wang G."/>
        </authorList>
    </citation>
    <scope>NUCLEOTIDE SEQUENCE [LARGE SCALE GENOMIC DNA]</scope>
    <source>
        <strain evidence="2 3">SB22</strain>
    </source>
</reference>
<evidence type="ECO:0000313" key="2">
    <source>
        <dbReference type="EMBL" id="EWY36282.1"/>
    </source>
</evidence>
<dbReference type="Proteomes" id="UP000019486">
    <property type="component" value="Unassembled WGS sequence"/>
</dbReference>
<dbReference type="AlphaFoldDB" id="W9GV17"/>
<sequence>MTVSLNKRFGDAFEAAALSAIRSVVKKTRSYSHALRRITYPDARTDTFLAEVKSGAEVTLTPQIAAQLSIAKEEGLLYYLVVNMQTQVAPEVLARISSHAPSGAEGVAKGMVVRFETSSGKFFRY</sequence>
<protein>
    <recommendedName>
        <fullName evidence="1">Tox-REase-7 domain-containing protein</fullName>
    </recommendedName>
</protein>
<proteinExistence type="predicted"/>
<organism evidence="2 3">
    <name type="scientific">Skermanella stibiiresistens SB22</name>
    <dbReference type="NCBI Taxonomy" id="1385369"/>
    <lineage>
        <taxon>Bacteria</taxon>
        <taxon>Pseudomonadati</taxon>
        <taxon>Pseudomonadota</taxon>
        <taxon>Alphaproteobacteria</taxon>
        <taxon>Rhodospirillales</taxon>
        <taxon>Azospirillaceae</taxon>
        <taxon>Skermanella</taxon>
    </lineage>
</organism>
<evidence type="ECO:0000313" key="3">
    <source>
        <dbReference type="Proteomes" id="UP000019486"/>
    </source>
</evidence>
<dbReference type="EMBL" id="AVFL01000047">
    <property type="protein sequence ID" value="EWY36282.1"/>
    <property type="molecule type" value="Genomic_DNA"/>
</dbReference>
<dbReference type="InterPro" id="IPR028903">
    <property type="entry name" value="Tox-REase-7_dom"/>
</dbReference>
<accession>W9GV17</accession>
<dbReference type="Pfam" id="PF15649">
    <property type="entry name" value="Tox-REase-7"/>
    <property type="match status" value="1"/>
</dbReference>
<gene>
    <name evidence="2" type="ORF">N825_28845</name>
</gene>
<feature type="domain" description="Tox-REase-7" evidence="1">
    <location>
        <begin position="10"/>
        <end position="92"/>
    </location>
</feature>